<evidence type="ECO:0000313" key="3">
    <source>
        <dbReference type="Proteomes" id="UP000001056"/>
    </source>
</evidence>
<dbReference type="RefSeq" id="XP_001229938.1">
    <property type="nucleotide sequence ID" value="XM_001229937.1"/>
</dbReference>
<sequence>MSSNTPTSPGNGDPVEDKNRPLDKVRHNSATLVTRPVLFIHSLGGDSQPGRQVRNAHTLSYGDMVNIAYGLFVPAIKQDLAVHGTKSVAHILFPSLRHDSSQSDISMEILEVAMWYALGLARMSESGRHALRHS</sequence>
<organism evidence="2 3">
    <name type="scientific">Chaetomium globosum (strain ATCC 6205 / CBS 148.51 / DSM 1962 / NBRC 6347 / NRRL 1970)</name>
    <name type="common">Soil fungus</name>
    <dbReference type="NCBI Taxonomy" id="306901"/>
    <lineage>
        <taxon>Eukaryota</taxon>
        <taxon>Fungi</taxon>
        <taxon>Dikarya</taxon>
        <taxon>Ascomycota</taxon>
        <taxon>Pezizomycotina</taxon>
        <taxon>Sordariomycetes</taxon>
        <taxon>Sordariomycetidae</taxon>
        <taxon>Sordariales</taxon>
        <taxon>Chaetomiaceae</taxon>
        <taxon>Chaetomium</taxon>
    </lineage>
</organism>
<evidence type="ECO:0000313" key="2">
    <source>
        <dbReference type="EMBL" id="EAQ91487.1"/>
    </source>
</evidence>
<dbReference type="HOGENOM" id="CLU_1895954_0_0_1"/>
<dbReference type="GeneID" id="4389616"/>
<dbReference type="AlphaFoldDB" id="Q2H8N2"/>
<feature type="region of interest" description="Disordered" evidence="1">
    <location>
        <begin position="1"/>
        <end position="22"/>
    </location>
</feature>
<name>Q2H8N2_CHAGB</name>
<dbReference type="EMBL" id="CH408030">
    <property type="protein sequence ID" value="EAQ91487.1"/>
    <property type="molecule type" value="Genomic_DNA"/>
</dbReference>
<keyword evidence="3" id="KW-1185">Reference proteome</keyword>
<protein>
    <submittedName>
        <fullName evidence="2">Uncharacterized protein</fullName>
    </submittedName>
</protein>
<proteinExistence type="predicted"/>
<dbReference type="Proteomes" id="UP000001056">
    <property type="component" value="Unassembled WGS sequence"/>
</dbReference>
<reference evidence="3" key="1">
    <citation type="journal article" date="2015" name="Genome Announc.">
        <title>Draft genome sequence of the cellulolytic fungus Chaetomium globosum.</title>
        <authorList>
            <person name="Cuomo C.A."/>
            <person name="Untereiner W.A."/>
            <person name="Ma L.-J."/>
            <person name="Grabherr M."/>
            <person name="Birren B.W."/>
        </authorList>
    </citation>
    <scope>NUCLEOTIDE SEQUENCE [LARGE SCALE GENOMIC DNA]</scope>
    <source>
        <strain evidence="3">ATCC 6205 / CBS 148.51 / DSM 1962 / NBRC 6347 / NRRL 1970</strain>
    </source>
</reference>
<evidence type="ECO:0000256" key="1">
    <source>
        <dbReference type="SAM" id="MobiDB-lite"/>
    </source>
</evidence>
<accession>Q2H8N2</accession>
<dbReference type="VEuPathDB" id="FungiDB:CHGG_03422"/>
<gene>
    <name evidence="2" type="ORF">CHGG_03422</name>
</gene>
<feature type="compositionally biased region" description="Polar residues" evidence="1">
    <location>
        <begin position="1"/>
        <end position="10"/>
    </location>
</feature>
<dbReference type="InParanoid" id="Q2H8N2"/>
<dbReference type="OrthoDB" id="10318591at2759"/>